<sequence>MLSFNTAGDVDGYTSFSEYGRSNKAYSSAETIGRPSYLKRLADTISFDEKSAEYLFKAFDVDVISNDDFHSSSPSSLSPPFADAPSFSLPNEREIEHPYLSTPLRLKHFSKLSPTILRGLLRSPSLRVFTPDTSFSEECSVGYLLDPALVTSSRSFEQSKSSTAKEHVLYPISPPPTAKFPSTPHLPTLSVFDEIPTEMSRAVESPVLSHSKEFVLSLPPSPPLEERRPFLHTHHTCPGLSASTIAQFRLVVDELGRTGNDPEKRSLLQSNLRPSLLPQATPSKTRDSQRSAEIGGKVPPPTTQEPTHVQGVLEEEFVDLLLTRAEREEAEAEQLKALAMRLRKLAQRRRELARVVQK</sequence>
<dbReference type="Proteomes" id="UP001175226">
    <property type="component" value="Unassembled WGS sequence"/>
</dbReference>
<dbReference type="EMBL" id="JAUEPT010000003">
    <property type="protein sequence ID" value="KAK0453380.1"/>
    <property type="molecule type" value="Genomic_DNA"/>
</dbReference>
<evidence type="ECO:0000313" key="3">
    <source>
        <dbReference type="EMBL" id="KAK0453380.1"/>
    </source>
</evidence>
<gene>
    <name evidence="3" type="ORF">EV421DRAFT_1897393</name>
</gene>
<feature type="region of interest" description="Disordered" evidence="2">
    <location>
        <begin position="259"/>
        <end position="308"/>
    </location>
</feature>
<feature type="compositionally biased region" description="Polar residues" evidence="2">
    <location>
        <begin position="267"/>
        <end position="283"/>
    </location>
</feature>
<keyword evidence="4" id="KW-1185">Reference proteome</keyword>
<evidence type="ECO:0000256" key="2">
    <source>
        <dbReference type="SAM" id="MobiDB-lite"/>
    </source>
</evidence>
<comment type="caution">
    <text evidence="3">The sequence shown here is derived from an EMBL/GenBank/DDBJ whole genome shotgun (WGS) entry which is preliminary data.</text>
</comment>
<organism evidence="3 4">
    <name type="scientific">Armillaria borealis</name>
    <dbReference type="NCBI Taxonomy" id="47425"/>
    <lineage>
        <taxon>Eukaryota</taxon>
        <taxon>Fungi</taxon>
        <taxon>Dikarya</taxon>
        <taxon>Basidiomycota</taxon>
        <taxon>Agaricomycotina</taxon>
        <taxon>Agaricomycetes</taxon>
        <taxon>Agaricomycetidae</taxon>
        <taxon>Agaricales</taxon>
        <taxon>Marasmiineae</taxon>
        <taxon>Physalacriaceae</taxon>
        <taxon>Armillaria</taxon>
    </lineage>
</organism>
<evidence type="ECO:0000256" key="1">
    <source>
        <dbReference type="SAM" id="Coils"/>
    </source>
</evidence>
<name>A0AA39N162_9AGAR</name>
<keyword evidence="1" id="KW-0175">Coiled coil</keyword>
<dbReference type="AlphaFoldDB" id="A0AA39N162"/>
<feature type="coiled-coil region" evidence="1">
    <location>
        <begin position="318"/>
        <end position="355"/>
    </location>
</feature>
<proteinExistence type="predicted"/>
<accession>A0AA39N162</accession>
<evidence type="ECO:0000313" key="4">
    <source>
        <dbReference type="Proteomes" id="UP001175226"/>
    </source>
</evidence>
<protein>
    <submittedName>
        <fullName evidence="3">Uncharacterized protein</fullName>
    </submittedName>
</protein>
<reference evidence="3" key="1">
    <citation type="submission" date="2023-06" db="EMBL/GenBank/DDBJ databases">
        <authorList>
            <consortium name="Lawrence Berkeley National Laboratory"/>
            <person name="Ahrendt S."/>
            <person name="Sahu N."/>
            <person name="Indic B."/>
            <person name="Wong-Bajracharya J."/>
            <person name="Merenyi Z."/>
            <person name="Ke H.-M."/>
            <person name="Monk M."/>
            <person name="Kocsube S."/>
            <person name="Drula E."/>
            <person name="Lipzen A."/>
            <person name="Balint B."/>
            <person name="Henrissat B."/>
            <person name="Andreopoulos B."/>
            <person name="Martin F.M."/>
            <person name="Harder C.B."/>
            <person name="Rigling D."/>
            <person name="Ford K.L."/>
            <person name="Foster G.D."/>
            <person name="Pangilinan J."/>
            <person name="Papanicolaou A."/>
            <person name="Barry K."/>
            <person name="LaButti K."/>
            <person name="Viragh M."/>
            <person name="Koriabine M."/>
            <person name="Yan M."/>
            <person name="Riley R."/>
            <person name="Champramary S."/>
            <person name="Plett K.L."/>
            <person name="Tsai I.J."/>
            <person name="Slot J."/>
            <person name="Sipos G."/>
            <person name="Plett J."/>
            <person name="Nagy L.G."/>
            <person name="Grigoriev I.V."/>
        </authorList>
    </citation>
    <scope>NUCLEOTIDE SEQUENCE</scope>
    <source>
        <strain evidence="3">FPL87.14</strain>
    </source>
</reference>